<dbReference type="SMART" id="SM00320">
    <property type="entry name" value="WD40"/>
    <property type="match status" value="6"/>
</dbReference>
<evidence type="ECO:0000256" key="2">
    <source>
        <dbReference type="ARBA" id="ARBA00022737"/>
    </source>
</evidence>
<feature type="repeat" description="WD" evidence="3">
    <location>
        <begin position="103"/>
        <end position="144"/>
    </location>
</feature>
<organism evidence="4 5">
    <name type="scientific">Rhizoctonia solani</name>
    <dbReference type="NCBI Taxonomy" id="456999"/>
    <lineage>
        <taxon>Eukaryota</taxon>
        <taxon>Fungi</taxon>
        <taxon>Dikarya</taxon>
        <taxon>Basidiomycota</taxon>
        <taxon>Agaricomycotina</taxon>
        <taxon>Agaricomycetes</taxon>
        <taxon>Cantharellales</taxon>
        <taxon>Ceratobasidiaceae</taxon>
        <taxon>Rhizoctonia</taxon>
    </lineage>
</organism>
<dbReference type="EMBL" id="CAJNJQ010001630">
    <property type="protein sequence ID" value="CAE7145177.1"/>
    <property type="molecule type" value="Genomic_DNA"/>
</dbReference>
<dbReference type="InterPro" id="IPR020472">
    <property type="entry name" value="WD40_PAC1"/>
</dbReference>
<dbReference type="SUPFAM" id="SSF50978">
    <property type="entry name" value="WD40 repeat-like"/>
    <property type="match status" value="1"/>
</dbReference>
<proteinExistence type="predicted"/>
<evidence type="ECO:0008006" key="6">
    <source>
        <dbReference type="Google" id="ProtNLM"/>
    </source>
</evidence>
<dbReference type="PROSITE" id="PS00678">
    <property type="entry name" value="WD_REPEATS_1"/>
    <property type="match status" value="2"/>
</dbReference>
<dbReference type="PANTHER" id="PTHR19848:SF8">
    <property type="entry name" value="F-BOX AND WD REPEAT DOMAIN CONTAINING 7"/>
    <property type="match status" value="1"/>
</dbReference>
<feature type="repeat" description="WD" evidence="3">
    <location>
        <begin position="285"/>
        <end position="326"/>
    </location>
</feature>
<evidence type="ECO:0000256" key="3">
    <source>
        <dbReference type="PROSITE-ProRule" id="PRU00221"/>
    </source>
</evidence>
<dbReference type="Proteomes" id="UP000663827">
    <property type="component" value="Unassembled WGS sequence"/>
</dbReference>
<protein>
    <recommendedName>
        <fullName evidence="6">WD40 repeat-like protein</fullName>
    </recommendedName>
</protein>
<dbReference type="PROSITE" id="PS50294">
    <property type="entry name" value="WD_REPEATS_REGION"/>
    <property type="match status" value="4"/>
</dbReference>
<keyword evidence="1 3" id="KW-0853">WD repeat</keyword>
<dbReference type="CDD" id="cd00200">
    <property type="entry name" value="WD40"/>
    <property type="match status" value="1"/>
</dbReference>
<dbReference type="InterPro" id="IPR019775">
    <property type="entry name" value="WD40_repeat_CS"/>
</dbReference>
<dbReference type="Pfam" id="PF00400">
    <property type="entry name" value="WD40"/>
    <property type="match status" value="5"/>
</dbReference>
<dbReference type="AlphaFoldDB" id="A0A8H3DYA7"/>
<gene>
    <name evidence="4" type="ORF">RDB_LOCUS80073</name>
</gene>
<dbReference type="InterPro" id="IPR015943">
    <property type="entry name" value="WD40/YVTN_repeat-like_dom_sf"/>
</dbReference>
<feature type="repeat" description="WD" evidence="3">
    <location>
        <begin position="60"/>
        <end position="92"/>
    </location>
</feature>
<dbReference type="PROSITE" id="PS50082">
    <property type="entry name" value="WD_REPEATS_2"/>
    <property type="match status" value="5"/>
</dbReference>
<sequence>MSSGKSIPGQYLGPLNGIRALVNSSDGTRIIISTQRTSVGVRVYVLDAQRTISAMDCLAGPGHTGQITAIDFSPDGKSIVSGSGDSTLCVWDPINGQLILGPLSGHTGYIEFVRYSPDGNRILSCSWDRSLRQWDAQTGSPILANNQIMVTSASLSWRDHPRFVSAVYSPDSGHIATISKAASVSVWDSGTGEMIAGPMLGEGGGKSIEYSADGTILITGWEDGTVRAWNAQNGQLISCIAPQGVLHADAVAFSSDQSHNVISQVDPPAMYQRKTQTGEHVLGPFEGHTGRINSVQFSRDGTRIVSGSWDKTVHIWDAQTGASIFGPLKGHTKFVKCVAYSPDGAYAASGSQERTIRIWDARVRSDGHSNKVDWVLNEDGWVVDAESRRLIWVPPDLRKSLMWPRNTALISRDGYVRLNFDGALVGEYWANRSSN</sequence>
<reference evidence="4" key="1">
    <citation type="submission" date="2021-01" db="EMBL/GenBank/DDBJ databases">
        <authorList>
            <person name="Kaushik A."/>
        </authorList>
    </citation>
    <scope>NUCLEOTIDE SEQUENCE</scope>
    <source>
        <strain evidence="4">AG5</strain>
    </source>
</reference>
<evidence type="ECO:0000313" key="4">
    <source>
        <dbReference type="EMBL" id="CAE7145177.1"/>
    </source>
</evidence>
<dbReference type="InterPro" id="IPR036322">
    <property type="entry name" value="WD40_repeat_dom_sf"/>
</dbReference>
<name>A0A8H3DYA7_9AGAM</name>
<dbReference type="PANTHER" id="PTHR19848">
    <property type="entry name" value="WD40 REPEAT PROTEIN"/>
    <property type="match status" value="1"/>
</dbReference>
<feature type="repeat" description="WD" evidence="3">
    <location>
        <begin position="328"/>
        <end position="360"/>
    </location>
</feature>
<feature type="repeat" description="WD" evidence="3">
    <location>
        <begin position="207"/>
        <end position="239"/>
    </location>
</feature>
<dbReference type="Gene3D" id="2.130.10.10">
    <property type="entry name" value="YVTN repeat-like/Quinoprotein amine dehydrogenase"/>
    <property type="match status" value="4"/>
</dbReference>
<evidence type="ECO:0000313" key="5">
    <source>
        <dbReference type="Proteomes" id="UP000663827"/>
    </source>
</evidence>
<dbReference type="PRINTS" id="PR00320">
    <property type="entry name" value="GPROTEINBRPT"/>
</dbReference>
<evidence type="ECO:0000256" key="1">
    <source>
        <dbReference type="ARBA" id="ARBA00022574"/>
    </source>
</evidence>
<comment type="caution">
    <text evidence="4">The sequence shown here is derived from an EMBL/GenBank/DDBJ whole genome shotgun (WGS) entry which is preliminary data.</text>
</comment>
<keyword evidence="2" id="KW-0677">Repeat</keyword>
<dbReference type="InterPro" id="IPR001680">
    <property type="entry name" value="WD40_rpt"/>
</dbReference>
<accession>A0A8H3DYA7</accession>